<feature type="domain" description="Reverse transcriptase zinc-binding" evidence="3">
    <location>
        <begin position="693"/>
        <end position="760"/>
    </location>
</feature>
<reference evidence="4" key="1">
    <citation type="submission" date="2020-06" db="EMBL/GenBank/DDBJ databases">
        <authorList>
            <person name="Li T."/>
            <person name="Hu X."/>
            <person name="Zhang T."/>
            <person name="Song X."/>
            <person name="Zhang H."/>
            <person name="Dai N."/>
            <person name="Sheng W."/>
            <person name="Hou X."/>
            <person name="Wei L."/>
        </authorList>
    </citation>
    <scope>NUCLEOTIDE SEQUENCE</scope>
    <source>
        <strain evidence="4">KEN1</strain>
        <tissue evidence="4">Leaf</tissue>
    </source>
</reference>
<dbReference type="CDD" id="cd01650">
    <property type="entry name" value="RT_nLTR_like"/>
    <property type="match status" value="1"/>
</dbReference>
<dbReference type="InterPro" id="IPR026960">
    <property type="entry name" value="RVT-Znf"/>
</dbReference>
<evidence type="ECO:0000259" key="2">
    <source>
        <dbReference type="Pfam" id="PF13456"/>
    </source>
</evidence>
<dbReference type="InterPro" id="IPR036397">
    <property type="entry name" value="RNaseH_sf"/>
</dbReference>
<dbReference type="InterPro" id="IPR052343">
    <property type="entry name" value="Retrotransposon-Effector_Assoc"/>
</dbReference>
<dbReference type="AlphaFoldDB" id="A0AAW2Y2C8"/>
<proteinExistence type="predicted"/>
<dbReference type="Pfam" id="PF13456">
    <property type="entry name" value="RVT_3"/>
    <property type="match status" value="1"/>
</dbReference>
<dbReference type="InterPro" id="IPR000477">
    <property type="entry name" value="RT_dom"/>
</dbReference>
<dbReference type="InterPro" id="IPR002156">
    <property type="entry name" value="RNaseH_domain"/>
</dbReference>
<dbReference type="GO" id="GO:0003676">
    <property type="term" value="F:nucleic acid binding"/>
    <property type="evidence" value="ECO:0007669"/>
    <property type="project" value="InterPro"/>
</dbReference>
<protein>
    <submittedName>
        <fullName evidence="4">Mitochondrial protein</fullName>
    </submittedName>
</protein>
<dbReference type="PANTHER" id="PTHR46890:SF48">
    <property type="entry name" value="RNA-DIRECTED DNA POLYMERASE"/>
    <property type="match status" value="1"/>
</dbReference>
<dbReference type="Gene3D" id="3.30.420.10">
    <property type="entry name" value="Ribonuclease H-like superfamily/Ribonuclease H"/>
    <property type="match status" value="1"/>
</dbReference>
<dbReference type="InterPro" id="IPR044730">
    <property type="entry name" value="RNase_H-like_dom_plant"/>
</dbReference>
<gene>
    <name evidence="4" type="ORF">Slati_0623400</name>
</gene>
<dbReference type="Pfam" id="PF13966">
    <property type="entry name" value="zf-RVT"/>
    <property type="match status" value="1"/>
</dbReference>
<evidence type="ECO:0000259" key="1">
    <source>
        <dbReference type="Pfam" id="PF00078"/>
    </source>
</evidence>
<comment type="caution">
    <text evidence="4">The sequence shown here is derived from an EMBL/GenBank/DDBJ whole genome shotgun (WGS) entry which is preliminary data.</text>
</comment>
<feature type="domain" description="Reverse transcriptase" evidence="1">
    <location>
        <begin position="382"/>
        <end position="489"/>
    </location>
</feature>
<accession>A0AAW2Y2C8</accession>
<dbReference type="EMBL" id="JACGWN010000002">
    <property type="protein sequence ID" value="KAL0459962.1"/>
    <property type="molecule type" value="Genomic_DNA"/>
</dbReference>
<name>A0AAW2Y2C8_9LAMI</name>
<dbReference type="SUPFAM" id="SSF56219">
    <property type="entry name" value="DNase I-like"/>
    <property type="match status" value="1"/>
</dbReference>
<dbReference type="InterPro" id="IPR043502">
    <property type="entry name" value="DNA/RNA_pol_sf"/>
</dbReference>
<dbReference type="PANTHER" id="PTHR46890">
    <property type="entry name" value="NON-LTR RETROLELEMENT REVERSE TRANSCRIPTASE-LIKE PROTEIN-RELATED"/>
    <property type="match status" value="1"/>
</dbReference>
<reference evidence="4" key="2">
    <citation type="journal article" date="2024" name="Plant">
        <title>Genomic evolution and insights into agronomic trait innovations of Sesamum species.</title>
        <authorList>
            <person name="Miao H."/>
            <person name="Wang L."/>
            <person name="Qu L."/>
            <person name="Liu H."/>
            <person name="Sun Y."/>
            <person name="Le M."/>
            <person name="Wang Q."/>
            <person name="Wei S."/>
            <person name="Zheng Y."/>
            <person name="Lin W."/>
            <person name="Duan Y."/>
            <person name="Cao H."/>
            <person name="Xiong S."/>
            <person name="Wang X."/>
            <person name="Wei L."/>
            <person name="Li C."/>
            <person name="Ma Q."/>
            <person name="Ju M."/>
            <person name="Zhao R."/>
            <person name="Li G."/>
            <person name="Mu C."/>
            <person name="Tian Q."/>
            <person name="Mei H."/>
            <person name="Zhang T."/>
            <person name="Gao T."/>
            <person name="Zhang H."/>
        </authorList>
    </citation>
    <scope>NUCLEOTIDE SEQUENCE</scope>
    <source>
        <strain evidence="4">KEN1</strain>
    </source>
</reference>
<dbReference type="Gene3D" id="3.60.10.10">
    <property type="entry name" value="Endonuclease/exonuclease/phosphatase"/>
    <property type="match status" value="1"/>
</dbReference>
<feature type="domain" description="RNase H type-1" evidence="2">
    <location>
        <begin position="823"/>
        <end position="908"/>
    </location>
</feature>
<evidence type="ECO:0000313" key="4">
    <source>
        <dbReference type="EMBL" id="KAL0459962.1"/>
    </source>
</evidence>
<dbReference type="CDD" id="cd06222">
    <property type="entry name" value="RNase_H_like"/>
    <property type="match status" value="1"/>
</dbReference>
<sequence>MDDWWHFFGFYGEPDSSKRTDFWRLVRRLHSQSDRSWLCAGDFNEILGHSEKEGGPLKAEWQIRNFRECLTDCALHYLGYQGSIFTWCNNQQEPHTVQERLDRACANAAWSLAFPEVCVRHLASPYSDHSPLLIELRPRVRWNLSGSRRHFRFEAAWLQESGCEELIASAWPSTGLSLREKVKAVEGKLSGWSHCLGRKVRDRIKVLEHSLMSRQQTVLTKETKARALSEKAELTKLILQEEIFWKQRSKVLWLKEGDRNTCFFHAKANQRHHTNAIRKLRKPDGSWTDSVEGVKQCILDYFQEVFTSSRPLSDDIQSGTEHLPTVVDPVMAEDLLRPYTDFEVTKALFSMSPLKSPGPDGMPPLFFQKFWHVVKFDVPQSLSQYRPISLCNVVYKIASKSIANRLKPWLDRIISPAQSAFVPGRLIMDNVLLAFETNHFLNIHSKGRKHFMNLKLDISKAYDRVEWPFLRRVLGKLGFPSVFVDLIMLCVSSVSYSFLLSGRQFGLRINMRFSLGFPRESDPYPSSGIGYPLSKLDGGLGFRNLEASNLALLAKQLWRLLSRPDSLISRVLRAKYFPHSHLFDARLGARPSFTWRSIMAAMALFWAPIWCHFSRVSDLIMEDLRIWNEEVITDLFWPDERDLILQIPLGIFAAPNLLVWHYSNNGIFLVRSAYHLALSLDALPGSSGCRWDRKLWRTLWQTNIPNKAKVFLWRTIRDILPTATNLTKRMPQEVGSCPFCDTVETPMPSFLRCTFARQVWALSGLRWNLKLAHKEFLLPMQVVDFARQYLLAFFSQNPKVLAAQVLHSSSWQAPPSDWIAAPRSSELAEAFAAREAIRVAHLRQWRCVILEGDCNSLIRKLSSTTSDFSISSSVVEDVRLLSTMFAYVSFSFVLRSGNSAVDLLAKRALNQEGDSVYLPPGLAAVILAESSN</sequence>
<dbReference type="Pfam" id="PF00078">
    <property type="entry name" value="RVT_1"/>
    <property type="match status" value="1"/>
</dbReference>
<organism evidence="4">
    <name type="scientific">Sesamum latifolium</name>
    <dbReference type="NCBI Taxonomy" id="2727402"/>
    <lineage>
        <taxon>Eukaryota</taxon>
        <taxon>Viridiplantae</taxon>
        <taxon>Streptophyta</taxon>
        <taxon>Embryophyta</taxon>
        <taxon>Tracheophyta</taxon>
        <taxon>Spermatophyta</taxon>
        <taxon>Magnoliopsida</taxon>
        <taxon>eudicotyledons</taxon>
        <taxon>Gunneridae</taxon>
        <taxon>Pentapetalae</taxon>
        <taxon>asterids</taxon>
        <taxon>lamiids</taxon>
        <taxon>Lamiales</taxon>
        <taxon>Pedaliaceae</taxon>
        <taxon>Sesamum</taxon>
    </lineage>
</organism>
<dbReference type="GO" id="GO:0004523">
    <property type="term" value="F:RNA-DNA hybrid ribonuclease activity"/>
    <property type="evidence" value="ECO:0007669"/>
    <property type="project" value="InterPro"/>
</dbReference>
<dbReference type="InterPro" id="IPR036691">
    <property type="entry name" value="Endo/exonu/phosph_ase_sf"/>
</dbReference>
<dbReference type="SUPFAM" id="SSF56672">
    <property type="entry name" value="DNA/RNA polymerases"/>
    <property type="match status" value="1"/>
</dbReference>
<evidence type="ECO:0000259" key="3">
    <source>
        <dbReference type="Pfam" id="PF13966"/>
    </source>
</evidence>